<gene>
    <name evidence="1" type="ORF">Bpfe_023835</name>
</gene>
<dbReference type="Proteomes" id="UP001233172">
    <property type="component" value="Unassembled WGS sequence"/>
</dbReference>
<reference evidence="1" key="1">
    <citation type="journal article" date="2023" name="PLoS Negl. Trop. Dis.">
        <title>A genome sequence for Biomphalaria pfeifferi, the major vector snail for the human-infecting parasite Schistosoma mansoni.</title>
        <authorList>
            <person name="Bu L."/>
            <person name="Lu L."/>
            <person name="Laidemitt M.R."/>
            <person name="Zhang S.M."/>
            <person name="Mutuku M."/>
            <person name="Mkoji G."/>
            <person name="Steinauer M."/>
            <person name="Loker E.S."/>
        </authorList>
    </citation>
    <scope>NUCLEOTIDE SEQUENCE</scope>
    <source>
        <strain evidence="1">KasaAsao</strain>
    </source>
</reference>
<proteinExistence type="predicted"/>
<evidence type="ECO:0000313" key="1">
    <source>
        <dbReference type="EMBL" id="KAK0046675.1"/>
    </source>
</evidence>
<feature type="non-terminal residue" evidence="1">
    <location>
        <position position="58"/>
    </location>
</feature>
<name>A0AAD8B241_BIOPF</name>
<protein>
    <submittedName>
        <fullName evidence="1">Uncharacterized protein</fullName>
    </submittedName>
</protein>
<dbReference type="AlphaFoldDB" id="A0AAD8B241"/>
<comment type="caution">
    <text evidence="1">The sequence shown here is derived from an EMBL/GenBank/DDBJ whole genome shotgun (WGS) entry which is preliminary data.</text>
</comment>
<keyword evidence="2" id="KW-1185">Reference proteome</keyword>
<organism evidence="1 2">
    <name type="scientific">Biomphalaria pfeifferi</name>
    <name type="common">Bloodfluke planorb</name>
    <name type="synonym">Freshwater snail</name>
    <dbReference type="NCBI Taxonomy" id="112525"/>
    <lineage>
        <taxon>Eukaryota</taxon>
        <taxon>Metazoa</taxon>
        <taxon>Spiralia</taxon>
        <taxon>Lophotrochozoa</taxon>
        <taxon>Mollusca</taxon>
        <taxon>Gastropoda</taxon>
        <taxon>Heterobranchia</taxon>
        <taxon>Euthyneura</taxon>
        <taxon>Panpulmonata</taxon>
        <taxon>Hygrophila</taxon>
        <taxon>Lymnaeoidea</taxon>
        <taxon>Planorbidae</taxon>
        <taxon>Biomphalaria</taxon>
    </lineage>
</organism>
<accession>A0AAD8B241</accession>
<sequence>MSIESSAHVEGRLYGELPNVETTAQKKKYLIFNEEPEASSFTMRMNQKRKSSTFCTSF</sequence>
<evidence type="ECO:0000313" key="2">
    <source>
        <dbReference type="Proteomes" id="UP001233172"/>
    </source>
</evidence>
<dbReference type="EMBL" id="JASAOG010000161">
    <property type="protein sequence ID" value="KAK0046675.1"/>
    <property type="molecule type" value="Genomic_DNA"/>
</dbReference>
<reference evidence="1" key="2">
    <citation type="submission" date="2023-04" db="EMBL/GenBank/DDBJ databases">
        <authorList>
            <person name="Bu L."/>
            <person name="Lu L."/>
            <person name="Laidemitt M.R."/>
            <person name="Zhang S.M."/>
            <person name="Mutuku M."/>
            <person name="Mkoji G."/>
            <person name="Steinauer M."/>
            <person name="Loker E.S."/>
        </authorList>
    </citation>
    <scope>NUCLEOTIDE SEQUENCE</scope>
    <source>
        <strain evidence="1">KasaAsao</strain>
        <tissue evidence="1">Whole Snail</tissue>
    </source>
</reference>